<evidence type="ECO:0008006" key="3">
    <source>
        <dbReference type="Google" id="ProtNLM"/>
    </source>
</evidence>
<keyword evidence="2" id="KW-1185">Reference proteome</keyword>
<sequence>MSSSMTFDELNKISNNPSRVIATIFNNIESTFNAEQGTLNSGDHPFAFMVDLVTGTSYGFISRLGDAEAGQFRCHARNIGDLSKTMSDDDWYGVYGSPSNTTIRFIISEETLDQVAIRYTETSGTLENTYRKLVIPPDTQFNIAGTPFLLENPVEIRVMDHGGYEVVYDSTRQSKLNPLATNTPDVTYMDIDRLRYLAIHLPVRQLQITAHSNKPINANAGFSDVITYEDDIYAVRAFITPDGSTRRSEMAVIYNNENYDPSQATLVVDLKTDTTFEVSVPPVYTQNGIITSARITILVYTTKGEMYRDLSTLNNQYFTYEFYDYANDNGALDQFEKPLAKINTLLVDVLTAITGGRSAIEFQELKDTLIYGHRQRLIPISNNDISQFLLTNGYSSVKSIDLITDRLYRVTKDLPIQDSKLYTDSSVASFNSALGVNVGSVLTSLEELIASGWGLDNGLRVTLPQGSVFDITEQTPYLVTKNNYQILINSTNQNKIDTMAKKTMVYTPFTYVFDTTKNRAVTRIYRTNHPSIRYQTFRFENAKLGLQVSVGNIDIEYTDAGYVITIQTSSTSAYQDLSDDSVGLQLSFTPSGVSSPITMRAKLAGTTEEKERRFVFTIPSNFDITDADLIGVSGFNQFGQPVNVSFVDLITTATFIFTLGGSGLQLTSSSDMKIDQTLFTTTNISIIETDYVVEFGRNLGSLFTRIRPMVGDAQYEKYLNNVPEVYPADTYQYETVTNPDGSSIRKLVLVDGLPVIEHKAGTQVFAADGTPVWRFLKGQTVYDDQNQPVVLAPRKMKYYWDFIGFDFAYQLSQDQYDTDYMLSTEAFFVDQVVAQLDQFNTITLDETKLVFKPRSTMGFTKTIVNEMIERTLKNDLTFSVVYMLTQNGMRNQNLKDNLNTSTHTLINTALLEDTVSHSNIVSVLKANGGSEVIDVHLVVTAGDFEIDAITNVDSTNGFSVAKNIEQTADKFLTIKEAIEIQFKRHLPESMS</sequence>
<dbReference type="RefSeq" id="YP_010667859.1">
    <property type="nucleotide sequence ID" value="NC_070952.1"/>
</dbReference>
<accession>A0AAE7X2A7</accession>
<organism evidence="1 2">
    <name type="scientific">Erwinia phage AH04</name>
    <dbReference type="NCBI Taxonomy" id="2869569"/>
    <lineage>
        <taxon>Viruses</taxon>
        <taxon>Duplodnaviria</taxon>
        <taxon>Heunggongvirae</taxon>
        <taxon>Uroviricota</taxon>
        <taxon>Caudoviricetes</taxon>
        <taxon>Chimalliviridae</taxon>
        <taxon>Meadowvirus</taxon>
        <taxon>Meadowvirus AH04</taxon>
    </lineage>
</organism>
<dbReference type="Proteomes" id="UP000827517">
    <property type="component" value="Segment"/>
</dbReference>
<gene>
    <name evidence="1" type="primary">105</name>
    <name evidence="1" type="ORF">AH04_105</name>
</gene>
<dbReference type="EMBL" id="MZ501267">
    <property type="protein sequence ID" value="QZA70587.1"/>
    <property type="molecule type" value="Genomic_DNA"/>
</dbReference>
<evidence type="ECO:0000313" key="2">
    <source>
        <dbReference type="Proteomes" id="UP000827517"/>
    </source>
</evidence>
<evidence type="ECO:0000313" key="1">
    <source>
        <dbReference type="EMBL" id="QZA70587.1"/>
    </source>
</evidence>
<dbReference type="KEGG" id="vg:77943992"/>
<protein>
    <recommendedName>
        <fullName evidence="3">Virion structural protein</fullName>
    </recommendedName>
</protein>
<reference evidence="1" key="1">
    <citation type="submission" date="2021-07" db="EMBL/GenBank/DDBJ databases">
        <authorList>
            <person name="Roth S.J."/>
            <person name="Krukonis G.P."/>
            <person name="Delesalle V.A."/>
        </authorList>
    </citation>
    <scope>NUCLEOTIDE SEQUENCE</scope>
</reference>
<dbReference type="GeneID" id="77943992"/>
<proteinExistence type="predicted"/>
<name>A0AAE7X2A7_9CAUD</name>